<evidence type="ECO:0000313" key="4">
    <source>
        <dbReference type="EMBL" id="KAF8485205.1"/>
    </source>
</evidence>
<comment type="caution">
    <text evidence="4">The sequence shown here is derived from an EMBL/GenBank/DDBJ whole genome shotgun (WGS) entry which is preliminary data.</text>
</comment>
<dbReference type="InterPro" id="IPR036291">
    <property type="entry name" value="NAD(P)-bd_dom_sf"/>
</dbReference>
<dbReference type="InterPro" id="IPR008030">
    <property type="entry name" value="NmrA-like"/>
</dbReference>
<dbReference type="Gene3D" id="3.40.50.720">
    <property type="entry name" value="NAD(P)-binding Rossmann-like Domain"/>
    <property type="match status" value="1"/>
</dbReference>
<dbReference type="EMBL" id="WHVB01000003">
    <property type="protein sequence ID" value="KAF8485205.1"/>
    <property type="molecule type" value="Genomic_DNA"/>
</dbReference>
<keyword evidence="2" id="KW-0560">Oxidoreductase</keyword>
<dbReference type="PANTHER" id="PTHR47706:SF9">
    <property type="entry name" value="NMRA-LIKE DOMAIN-CONTAINING PROTEIN-RELATED"/>
    <property type="match status" value="1"/>
</dbReference>
<reference evidence="4" key="2">
    <citation type="journal article" date="2020" name="Nat. Commun.">
        <title>Large-scale genome sequencing of mycorrhizal fungi provides insights into the early evolution of symbiotic traits.</title>
        <authorList>
            <person name="Miyauchi S."/>
            <person name="Kiss E."/>
            <person name="Kuo A."/>
            <person name="Drula E."/>
            <person name="Kohler A."/>
            <person name="Sanchez-Garcia M."/>
            <person name="Morin E."/>
            <person name="Andreopoulos B."/>
            <person name="Barry K.W."/>
            <person name="Bonito G."/>
            <person name="Buee M."/>
            <person name="Carver A."/>
            <person name="Chen C."/>
            <person name="Cichocki N."/>
            <person name="Clum A."/>
            <person name="Culley D."/>
            <person name="Crous P.W."/>
            <person name="Fauchery L."/>
            <person name="Girlanda M."/>
            <person name="Hayes R.D."/>
            <person name="Keri Z."/>
            <person name="LaButti K."/>
            <person name="Lipzen A."/>
            <person name="Lombard V."/>
            <person name="Magnuson J."/>
            <person name="Maillard F."/>
            <person name="Murat C."/>
            <person name="Nolan M."/>
            <person name="Ohm R.A."/>
            <person name="Pangilinan J."/>
            <person name="Pereira M.F."/>
            <person name="Perotto S."/>
            <person name="Peter M."/>
            <person name="Pfister S."/>
            <person name="Riley R."/>
            <person name="Sitrit Y."/>
            <person name="Stielow J.B."/>
            <person name="Szollosi G."/>
            <person name="Zifcakova L."/>
            <person name="Stursova M."/>
            <person name="Spatafora J.W."/>
            <person name="Tedersoo L."/>
            <person name="Vaario L.M."/>
            <person name="Yamada A."/>
            <person name="Yan M."/>
            <person name="Wang P."/>
            <person name="Xu J."/>
            <person name="Bruns T."/>
            <person name="Baldrian P."/>
            <person name="Vilgalys R."/>
            <person name="Dunand C."/>
            <person name="Henrissat B."/>
            <person name="Grigoriev I.V."/>
            <person name="Hibbett D."/>
            <person name="Nagy L.G."/>
            <person name="Martin F.M."/>
        </authorList>
    </citation>
    <scope>NUCLEOTIDE SEQUENCE</scope>
    <source>
        <strain evidence="4">Prilba</strain>
    </source>
</reference>
<dbReference type="SUPFAM" id="SSF51735">
    <property type="entry name" value="NAD(P)-binding Rossmann-fold domains"/>
    <property type="match status" value="1"/>
</dbReference>
<proteinExistence type="predicted"/>
<protein>
    <submittedName>
        <fullName evidence="4">NAD-P-binding protein</fullName>
    </submittedName>
</protein>
<name>A0A9P5TCN1_9AGAM</name>
<organism evidence="4 5">
    <name type="scientific">Russula ochroleuca</name>
    <dbReference type="NCBI Taxonomy" id="152965"/>
    <lineage>
        <taxon>Eukaryota</taxon>
        <taxon>Fungi</taxon>
        <taxon>Dikarya</taxon>
        <taxon>Basidiomycota</taxon>
        <taxon>Agaricomycotina</taxon>
        <taxon>Agaricomycetes</taxon>
        <taxon>Russulales</taxon>
        <taxon>Russulaceae</taxon>
        <taxon>Russula</taxon>
    </lineage>
</organism>
<evidence type="ECO:0000256" key="2">
    <source>
        <dbReference type="ARBA" id="ARBA00023002"/>
    </source>
</evidence>
<dbReference type="Pfam" id="PF05368">
    <property type="entry name" value="NmrA"/>
    <property type="match status" value="1"/>
</dbReference>
<dbReference type="Proteomes" id="UP000759537">
    <property type="component" value="Unassembled WGS sequence"/>
</dbReference>
<dbReference type="OrthoDB" id="9974981at2759"/>
<gene>
    <name evidence="4" type="ORF">DFH94DRAFT_842850</name>
</gene>
<evidence type="ECO:0000256" key="1">
    <source>
        <dbReference type="ARBA" id="ARBA00022857"/>
    </source>
</evidence>
<keyword evidence="5" id="KW-1185">Reference proteome</keyword>
<evidence type="ECO:0000313" key="5">
    <source>
        <dbReference type="Proteomes" id="UP000759537"/>
    </source>
</evidence>
<feature type="domain" description="NmrA-like" evidence="3">
    <location>
        <begin position="7"/>
        <end position="265"/>
    </location>
</feature>
<evidence type="ECO:0000259" key="3">
    <source>
        <dbReference type="Pfam" id="PF05368"/>
    </source>
</evidence>
<sequence>MSGYKNFAVIGAGIIGNYIVQQLLKDKAAEIVNEVVVLTRQGSKTTVQGDAKVIQVDYSNDGSIKHALTGVDVVISTVAIAALDVQGKIAAAGKEAGVKLFVPSEFGGITTEGGSEWRLGAKAKANFQGQLKALGVPFAAFYTGPFADFIWKPFVNLDVTSGKVSVGGDGNTQITFTSRPDIARYVSYVLTRLPPEQLKNRGFSIAGDNKSFNEIFKEYEEKTGKKLEVTYIPVSELDAKLAANPEDLSVVMHSYLLTMGSFQRTDNHLYPDWNPSPVIDNLPVGSMRPEN</sequence>
<accession>A0A9P5TCN1</accession>
<dbReference type="InterPro" id="IPR051609">
    <property type="entry name" value="NmrA/Isoflavone_reductase-like"/>
</dbReference>
<dbReference type="Gene3D" id="3.90.25.10">
    <property type="entry name" value="UDP-galactose 4-epimerase, domain 1"/>
    <property type="match status" value="1"/>
</dbReference>
<dbReference type="AlphaFoldDB" id="A0A9P5TCN1"/>
<dbReference type="PANTHER" id="PTHR47706">
    <property type="entry name" value="NMRA-LIKE FAMILY PROTEIN"/>
    <property type="match status" value="1"/>
</dbReference>
<keyword evidence="1" id="KW-0521">NADP</keyword>
<dbReference type="GO" id="GO:0016491">
    <property type="term" value="F:oxidoreductase activity"/>
    <property type="evidence" value="ECO:0007669"/>
    <property type="project" value="UniProtKB-KW"/>
</dbReference>
<reference evidence="4" key="1">
    <citation type="submission" date="2019-10" db="EMBL/GenBank/DDBJ databases">
        <authorList>
            <consortium name="DOE Joint Genome Institute"/>
            <person name="Kuo A."/>
            <person name="Miyauchi S."/>
            <person name="Kiss E."/>
            <person name="Drula E."/>
            <person name="Kohler A."/>
            <person name="Sanchez-Garcia M."/>
            <person name="Andreopoulos B."/>
            <person name="Barry K.W."/>
            <person name="Bonito G."/>
            <person name="Buee M."/>
            <person name="Carver A."/>
            <person name="Chen C."/>
            <person name="Cichocki N."/>
            <person name="Clum A."/>
            <person name="Culley D."/>
            <person name="Crous P.W."/>
            <person name="Fauchery L."/>
            <person name="Girlanda M."/>
            <person name="Hayes R."/>
            <person name="Keri Z."/>
            <person name="LaButti K."/>
            <person name="Lipzen A."/>
            <person name="Lombard V."/>
            <person name="Magnuson J."/>
            <person name="Maillard F."/>
            <person name="Morin E."/>
            <person name="Murat C."/>
            <person name="Nolan M."/>
            <person name="Ohm R."/>
            <person name="Pangilinan J."/>
            <person name="Pereira M."/>
            <person name="Perotto S."/>
            <person name="Peter M."/>
            <person name="Riley R."/>
            <person name="Sitrit Y."/>
            <person name="Stielow B."/>
            <person name="Szollosi G."/>
            <person name="Zifcakova L."/>
            <person name="Stursova M."/>
            <person name="Spatafora J.W."/>
            <person name="Tedersoo L."/>
            <person name="Vaario L.-M."/>
            <person name="Yamada A."/>
            <person name="Yan M."/>
            <person name="Wang P."/>
            <person name="Xu J."/>
            <person name="Bruns T."/>
            <person name="Baldrian P."/>
            <person name="Vilgalys R."/>
            <person name="Henrissat B."/>
            <person name="Grigoriev I.V."/>
            <person name="Hibbett D."/>
            <person name="Nagy L.G."/>
            <person name="Martin F.M."/>
        </authorList>
    </citation>
    <scope>NUCLEOTIDE SEQUENCE</scope>
    <source>
        <strain evidence="4">Prilba</strain>
    </source>
</reference>